<accession>A0A0V0INH9</accession>
<reference evidence="1" key="1">
    <citation type="submission" date="2015-12" db="EMBL/GenBank/DDBJ databases">
        <title>Gene expression during late stages of embryo sac development: a critical building block for successful pollen-pistil interactions.</title>
        <authorList>
            <person name="Liu Y."/>
            <person name="Joly V."/>
            <person name="Sabar M."/>
            <person name="Matton D.P."/>
        </authorList>
    </citation>
    <scope>NUCLEOTIDE SEQUENCE</scope>
</reference>
<organism evidence="1">
    <name type="scientific">Solanum chacoense</name>
    <name type="common">Chaco potato</name>
    <dbReference type="NCBI Taxonomy" id="4108"/>
    <lineage>
        <taxon>Eukaryota</taxon>
        <taxon>Viridiplantae</taxon>
        <taxon>Streptophyta</taxon>
        <taxon>Embryophyta</taxon>
        <taxon>Tracheophyta</taxon>
        <taxon>Spermatophyta</taxon>
        <taxon>Magnoliopsida</taxon>
        <taxon>eudicotyledons</taxon>
        <taxon>Gunneridae</taxon>
        <taxon>Pentapetalae</taxon>
        <taxon>asterids</taxon>
        <taxon>lamiids</taxon>
        <taxon>Solanales</taxon>
        <taxon>Solanaceae</taxon>
        <taxon>Solanoideae</taxon>
        <taxon>Solaneae</taxon>
        <taxon>Solanum</taxon>
    </lineage>
</organism>
<name>A0A0V0INH9_SOLCH</name>
<dbReference type="EMBL" id="GEDG01004266">
    <property type="protein sequence ID" value="JAP34158.1"/>
    <property type="molecule type" value="Transcribed_RNA"/>
</dbReference>
<dbReference type="AlphaFoldDB" id="A0A0V0INH9"/>
<sequence length="68" mass="8267">MYFDKHRVHLLILFVFLYFMYNRRAWSFYFGTRYWPNISGQQQIRIIATLGASQIRSPIFLSLPLFES</sequence>
<evidence type="ECO:0000313" key="1">
    <source>
        <dbReference type="EMBL" id="JAP34158.1"/>
    </source>
</evidence>
<proteinExistence type="predicted"/>
<protein>
    <submittedName>
        <fullName evidence="1">Putative ovule protein</fullName>
    </submittedName>
</protein>